<dbReference type="Pfam" id="PF03781">
    <property type="entry name" value="FGE-sulfatase"/>
    <property type="match status" value="1"/>
</dbReference>
<reference evidence="7 8" key="1">
    <citation type="journal article" date="2016" name="Front. Microbiol.">
        <title>Fuerstia marisgermanicae gen. nov., sp. nov., an Unusual Member of the Phylum Planctomycetes from the German Wadden Sea.</title>
        <authorList>
            <person name="Kohn T."/>
            <person name="Heuer A."/>
            <person name="Jogler M."/>
            <person name="Vollmers J."/>
            <person name="Boedeker C."/>
            <person name="Bunk B."/>
            <person name="Rast P."/>
            <person name="Borchert D."/>
            <person name="Glockner I."/>
            <person name="Freese H.M."/>
            <person name="Klenk H.P."/>
            <person name="Overmann J."/>
            <person name="Kaster A.K."/>
            <person name="Rohde M."/>
            <person name="Wiegand S."/>
            <person name="Jogler C."/>
        </authorList>
    </citation>
    <scope>NUCLEOTIDE SEQUENCE [LARGE SCALE GENOMIC DNA]</scope>
    <source>
        <strain evidence="7 8">NH11</strain>
    </source>
</reference>
<accession>A0A1P8WDA5</accession>
<feature type="transmembrane region" description="Helical" evidence="5">
    <location>
        <begin position="393"/>
        <end position="415"/>
    </location>
</feature>
<dbReference type="PANTHER" id="PTHR43289">
    <property type="entry name" value="MITOGEN-ACTIVATED PROTEIN KINASE KINASE KINASE 20-RELATED"/>
    <property type="match status" value="1"/>
</dbReference>
<keyword evidence="4" id="KW-0067">ATP-binding</keyword>
<dbReference type="EMBL" id="CP017641">
    <property type="protein sequence ID" value="APZ92058.1"/>
    <property type="molecule type" value="Genomic_DNA"/>
</dbReference>
<dbReference type="InterPro" id="IPR008271">
    <property type="entry name" value="Ser/Thr_kinase_AS"/>
</dbReference>
<evidence type="ECO:0000256" key="2">
    <source>
        <dbReference type="ARBA" id="ARBA00022741"/>
    </source>
</evidence>
<dbReference type="EC" id="2.7.11.1" evidence="7"/>
<sequence length="1119" mass="123455">MSAVNLRADCPDQEQLQALLSDTDVVVAPELDQHIENCLQCQARLDALTDSMADQSLTDGQKDLWNKIIAQPGLAGSTAPQNQATTMQGIRQSDAIVFPNIPGYRVLNQLAVGGMGAVYKARHVALNRNVAIKVMRPTQDPQLVARFEREMSAVGLLSHPNIVQAFDAGEVDGIPYLVMEHLDGEDLHQVLKKQSSGIHLSAEDSDELSVVMICRHIRDVALALQAAHEKGLVHRDVKPSNVMLTSDGTVKLLDLGLASVQVDDFTDGAITDVLTIMGSLDYMAPEQGRDARVADARSDVYSLGCTLFALLTGQAPFSGDQFRGASQKLLAHACEPRPHAGNLNSRIPQRLSLLIQRMMSIEPKDRPQSAGEVAELLTVHCGDGYDEPPKRRFGTVAMAGFGAALVLLFVITFSLSDGTAISLETDKAAAETSINDTGAMAAVRMPSVDTTPAAPSADNDGSTVNMQGSRFSATWPPDAPDFAVIPFDAEQAIRHQQEWADYVELPVVQRNSLGMPMRLVPPGEFEMGMRGEQVEALLNRWEEETGKPQTGEDAVWRQMAKRHKVRLSKPILVSQHEVTFGNYQALTGEDLIRNLERRDSDDTESTDISRCPVQTTWLDAVRFCNLLSDAEDLPAFYTISDDGVVELNGGSGYRLLTEAEWEFACRSGSDDAFWTDGVHHELHHYAAVTTTVPDSDFVQPAVGTKAPNGFGLQDMLSIPEDWCYDWFDRDWYEKSPTLDPIGPPMADRHSSRGAGRYLMPFQVGAAIRAAGEQHPVSERNAIRVCRSVGERKAMAPMPGPTEETPVPLLLSAAIIDQSAHPQLIRTLDGLQNPVTAFQFGPQSDVAYAIENLGRVLKWNLSDGTHETIFRFESERIGQAMEVSPDGDHLYFGGTSGFTKLNLDTRECEWTYEGDSFKWATNVPGHDLIAVGQVHAITILNTSTGEVVQQVRLASEHRARFTRDGQRMIARLRRPQVAAIFDRSGSELSLTTFTDENFEADYVEMTQDEKFVIAIDGHKFVMWDVETGDIVEKGHCRHLKPQVFIEPVGDTGMFLTCRGILRNQLTLWHPMTDREDEDIVIAVPPLYRFDVSPDGQTVLTSDFETDRGIWGGTVRLWRMP</sequence>
<name>A0A1P8WDA5_9PLAN</name>
<dbReference type="SUPFAM" id="SSF56112">
    <property type="entry name" value="Protein kinase-like (PK-like)"/>
    <property type="match status" value="1"/>
</dbReference>
<dbReference type="InterPro" id="IPR015943">
    <property type="entry name" value="WD40/YVTN_repeat-like_dom_sf"/>
</dbReference>
<evidence type="ECO:0000256" key="4">
    <source>
        <dbReference type="ARBA" id="ARBA00022840"/>
    </source>
</evidence>
<dbReference type="KEGG" id="fmr:Fuma_01662"/>
<evidence type="ECO:0000313" key="8">
    <source>
        <dbReference type="Proteomes" id="UP000187735"/>
    </source>
</evidence>
<dbReference type="STRING" id="1891926.Fuma_01662"/>
<evidence type="ECO:0000256" key="5">
    <source>
        <dbReference type="SAM" id="Phobius"/>
    </source>
</evidence>
<protein>
    <submittedName>
        <fullName evidence="7">Serine/threonine-protein kinase StkP</fullName>
        <ecNumber evidence="7">2.7.11.1</ecNumber>
    </submittedName>
</protein>
<dbReference type="CDD" id="cd14014">
    <property type="entry name" value="STKc_PknB_like"/>
    <property type="match status" value="1"/>
</dbReference>
<dbReference type="Proteomes" id="UP000187735">
    <property type="component" value="Chromosome"/>
</dbReference>
<dbReference type="Gene3D" id="2.130.10.10">
    <property type="entry name" value="YVTN repeat-like/Quinoprotein amine dehydrogenase"/>
    <property type="match status" value="1"/>
</dbReference>
<dbReference type="Pfam" id="PF00069">
    <property type="entry name" value="Pkinase"/>
    <property type="match status" value="1"/>
</dbReference>
<dbReference type="RefSeq" id="WP_077023724.1">
    <property type="nucleotide sequence ID" value="NZ_CP017641.1"/>
</dbReference>
<keyword evidence="1 7" id="KW-0808">Transferase</keyword>
<dbReference type="PANTHER" id="PTHR43289:SF6">
    <property type="entry name" value="SERINE_THREONINE-PROTEIN KINASE NEKL-3"/>
    <property type="match status" value="1"/>
</dbReference>
<dbReference type="OrthoDB" id="6111975at2"/>
<proteinExistence type="predicted"/>
<dbReference type="SUPFAM" id="SSF56436">
    <property type="entry name" value="C-type lectin-like"/>
    <property type="match status" value="1"/>
</dbReference>
<evidence type="ECO:0000256" key="3">
    <source>
        <dbReference type="ARBA" id="ARBA00022777"/>
    </source>
</evidence>
<dbReference type="Gene3D" id="3.30.200.20">
    <property type="entry name" value="Phosphorylase Kinase, domain 1"/>
    <property type="match status" value="1"/>
</dbReference>
<dbReference type="InterPro" id="IPR016187">
    <property type="entry name" value="CTDL_fold"/>
</dbReference>
<dbReference type="SMART" id="SM00220">
    <property type="entry name" value="S_TKc"/>
    <property type="match status" value="1"/>
</dbReference>
<dbReference type="GO" id="GO:0004674">
    <property type="term" value="F:protein serine/threonine kinase activity"/>
    <property type="evidence" value="ECO:0007669"/>
    <property type="project" value="UniProtKB-EC"/>
</dbReference>
<dbReference type="Gene3D" id="1.10.510.10">
    <property type="entry name" value="Transferase(Phosphotransferase) domain 1"/>
    <property type="match status" value="1"/>
</dbReference>
<dbReference type="Gene3D" id="3.90.1580.10">
    <property type="entry name" value="paralog of FGE (formylglycine-generating enzyme)"/>
    <property type="match status" value="1"/>
</dbReference>
<dbReference type="InterPro" id="IPR011047">
    <property type="entry name" value="Quinoprotein_ADH-like_sf"/>
</dbReference>
<evidence type="ECO:0000256" key="1">
    <source>
        <dbReference type="ARBA" id="ARBA00022679"/>
    </source>
</evidence>
<keyword evidence="5" id="KW-0472">Membrane</keyword>
<gene>
    <name evidence="7" type="primary">stkP_2</name>
    <name evidence="7" type="ORF">Fuma_01662</name>
</gene>
<dbReference type="PROSITE" id="PS00108">
    <property type="entry name" value="PROTEIN_KINASE_ST"/>
    <property type="match status" value="1"/>
</dbReference>
<keyword evidence="3 7" id="KW-0418">Kinase</keyword>
<evidence type="ECO:0000313" key="7">
    <source>
        <dbReference type="EMBL" id="APZ92058.1"/>
    </source>
</evidence>
<keyword evidence="2" id="KW-0547">Nucleotide-binding</keyword>
<dbReference type="InterPro" id="IPR011009">
    <property type="entry name" value="Kinase-like_dom_sf"/>
</dbReference>
<keyword evidence="5" id="KW-1133">Transmembrane helix</keyword>
<dbReference type="InterPro" id="IPR005532">
    <property type="entry name" value="SUMF_dom"/>
</dbReference>
<dbReference type="InterPro" id="IPR000719">
    <property type="entry name" value="Prot_kinase_dom"/>
</dbReference>
<organism evidence="7 8">
    <name type="scientific">Fuerstiella marisgermanici</name>
    <dbReference type="NCBI Taxonomy" id="1891926"/>
    <lineage>
        <taxon>Bacteria</taxon>
        <taxon>Pseudomonadati</taxon>
        <taxon>Planctomycetota</taxon>
        <taxon>Planctomycetia</taxon>
        <taxon>Planctomycetales</taxon>
        <taxon>Planctomycetaceae</taxon>
        <taxon>Fuerstiella</taxon>
    </lineage>
</organism>
<dbReference type="PROSITE" id="PS50011">
    <property type="entry name" value="PROTEIN_KINASE_DOM"/>
    <property type="match status" value="1"/>
</dbReference>
<dbReference type="GO" id="GO:0005524">
    <property type="term" value="F:ATP binding"/>
    <property type="evidence" value="ECO:0007669"/>
    <property type="project" value="UniProtKB-KW"/>
</dbReference>
<dbReference type="AlphaFoldDB" id="A0A1P8WDA5"/>
<feature type="domain" description="Protein kinase" evidence="6">
    <location>
        <begin position="104"/>
        <end position="378"/>
    </location>
</feature>
<evidence type="ECO:0000259" key="6">
    <source>
        <dbReference type="PROSITE" id="PS50011"/>
    </source>
</evidence>
<dbReference type="InterPro" id="IPR042095">
    <property type="entry name" value="SUMF_sf"/>
</dbReference>
<keyword evidence="5" id="KW-0812">Transmembrane</keyword>
<dbReference type="SUPFAM" id="SSF50998">
    <property type="entry name" value="Quinoprotein alcohol dehydrogenase-like"/>
    <property type="match status" value="1"/>
</dbReference>
<keyword evidence="8" id="KW-1185">Reference proteome</keyword>